<dbReference type="InterPro" id="IPR049249">
    <property type="entry name" value="DUF6882"/>
</dbReference>
<dbReference type="EMBL" id="CP051682">
    <property type="protein sequence ID" value="QJD95766.1"/>
    <property type="molecule type" value="Genomic_DNA"/>
</dbReference>
<evidence type="ECO:0000313" key="1">
    <source>
        <dbReference type="EMBL" id="QJD95766.1"/>
    </source>
</evidence>
<proteinExistence type="predicted"/>
<organism evidence="1 2">
    <name type="scientific">Mucilaginibacter robiniae</name>
    <dbReference type="NCBI Taxonomy" id="2728022"/>
    <lineage>
        <taxon>Bacteria</taxon>
        <taxon>Pseudomonadati</taxon>
        <taxon>Bacteroidota</taxon>
        <taxon>Sphingobacteriia</taxon>
        <taxon>Sphingobacteriales</taxon>
        <taxon>Sphingobacteriaceae</taxon>
        <taxon>Mucilaginibacter</taxon>
    </lineage>
</organism>
<dbReference type="Pfam" id="PF21813">
    <property type="entry name" value="DUF6882"/>
    <property type="match status" value="1"/>
</dbReference>
<evidence type="ECO:0000313" key="2">
    <source>
        <dbReference type="Proteomes" id="UP000503278"/>
    </source>
</evidence>
<reference evidence="1 2" key="1">
    <citation type="submission" date="2020-04" db="EMBL/GenBank/DDBJ databases">
        <title>Genome sequencing of novel species.</title>
        <authorList>
            <person name="Heo J."/>
            <person name="Kim S.-J."/>
            <person name="Kim J.-S."/>
            <person name="Hong S.-B."/>
            <person name="Kwon S.-W."/>
        </authorList>
    </citation>
    <scope>NUCLEOTIDE SEQUENCE [LARGE SCALE GENOMIC DNA]</scope>
    <source>
        <strain evidence="1 2">F39-2</strain>
    </source>
</reference>
<accession>A0A7L5E5Y2</accession>
<name>A0A7L5E5Y2_9SPHI</name>
<dbReference type="AlphaFoldDB" id="A0A7L5E5Y2"/>
<dbReference type="Proteomes" id="UP000503278">
    <property type="component" value="Chromosome"/>
</dbReference>
<dbReference type="RefSeq" id="WP_169606773.1">
    <property type="nucleotide sequence ID" value="NZ_CP051682.1"/>
</dbReference>
<gene>
    <name evidence="1" type="ORF">HH214_07725</name>
</gene>
<protein>
    <submittedName>
        <fullName evidence="1">Uncharacterized protein</fullName>
    </submittedName>
</protein>
<keyword evidence="2" id="KW-1185">Reference proteome</keyword>
<sequence>MEKISEWVQPIKTNEFESLSKKAYTYMFEQQEIVQQKYGLTGYESWYYDQGAGVLTFSDNGMVKLKIDYEEVGTISKISNTWLWSWANPHIDEKVKMAILAVKEYGIENNIKALTKEKWYADEYDGWEMTAIAAYLIKAKGAYRVPLENTISFMLFKNIID</sequence>
<dbReference type="KEGG" id="mrob:HH214_07725"/>